<dbReference type="PANTHER" id="PTHR21256">
    <property type="entry name" value="HISTIDINOL DEHYDROGENASE HDH"/>
    <property type="match status" value="1"/>
</dbReference>
<dbReference type="GeneID" id="31676946"/>
<comment type="similarity">
    <text evidence="3">Belongs to the histidinol dehydrogenase family.</text>
</comment>
<dbReference type="Pfam" id="PF00815">
    <property type="entry name" value="Histidinol_dh"/>
    <property type="match status" value="1"/>
</dbReference>
<proteinExistence type="inferred from homology"/>
<sequence length="375" mass="41496">MEIEEYVKNILNDIKSGGIDAVSEYSKKFDGYGMPFKVPESEFAEAKELIPVYQKDIINRTYKRIYENHAIQYNNDKVRFSRGSIYGIRYTPIERIGMYIPGKKPLPSTVMMIGIPAKIAGVRDIVIVSAPESNGRVNPYTLYIAGLLGIHEVYRIGGVQAIGSMAYGIGMKKVDKIFGPGNSYVNEAKRQVYGFTGIDGLYGPSEVMVISDGTAKDEYILADLNSQLEHGITSKAWLLTTGKAISTAGNERIEVMVFENMDELISKANEIAPEHMEIQAKDPMGIFSRIKNAGAIYIGEYAPVPAGDYFLGVNHLLPTGGTSRFSSALTVDDFMKKTSFASVSREDFMADRELGLELAKIEGMPLHYKSMEARL</sequence>
<dbReference type="EMBL" id="CP015363">
    <property type="protein sequence ID" value="ARD85311.1"/>
    <property type="molecule type" value="Genomic_DNA"/>
</dbReference>
<reference evidence="4 5" key="1">
    <citation type="submission" date="2011-10" db="EMBL/GenBank/DDBJ databases">
        <title>Metabolic and evolutionary patterns in the extreme acidophile Ferroplasma acidiphilum.</title>
        <authorList>
            <person name="Golyshina O.V."/>
            <person name="Kozyavkin S.A."/>
            <person name="Tatusov R.L."/>
            <person name="Slesarev A.I."/>
            <person name="Golyshin P.N."/>
        </authorList>
    </citation>
    <scope>NUCLEOTIDE SEQUENCE [LARGE SCALE GENOMIC DNA]</scope>
    <source>
        <strain evidence="5">Y</strain>
    </source>
</reference>
<gene>
    <name evidence="4" type="ORF">FAD_1453</name>
</gene>
<dbReference type="SUPFAM" id="SSF53720">
    <property type="entry name" value="ALDH-like"/>
    <property type="match status" value="1"/>
</dbReference>
<dbReference type="STRING" id="74969.FAD_1453"/>
<dbReference type="GO" id="GO:0005737">
    <property type="term" value="C:cytoplasm"/>
    <property type="evidence" value="ECO:0007669"/>
    <property type="project" value="TreeGrafter"/>
</dbReference>
<evidence type="ECO:0000313" key="5">
    <source>
        <dbReference type="Proteomes" id="UP000192050"/>
    </source>
</evidence>
<dbReference type="InterPro" id="IPR016161">
    <property type="entry name" value="Ald_DH/histidinol_DH"/>
</dbReference>
<dbReference type="OrthoDB" id="36308at2157"/>
<dbReference type="InterPro" id="IPR012131">
    <property type="entry name" value="Hstdl_DH"/>
</dbReference>
<accession>A0A1V0N5C6</accession>
<protein>
    <submittedName>
        <fullName evidence="4">Histidinol dehydrogenase</fullName>
    </submittedName>
</protein>
<name>A0A1V0N5C6_9ARCH</name>
<dbReference type="KEGG" id="fai:FAD_1453"/>
<dbReference type="Gene3D" id="1.20.5.1300">
    <property type="match status" value="1"/>
</dbReference>
<evidence type="ECO:0000256" key="3">
    <source>
        <dbReference type="RuleBase" id="RU004175"/>
    </source>
</evidence>
<dbReference type="GO" id="GO:0004399">
    <property type="term" value="F:histidinol dehydrogenase activity"/>
    <property type="evidence" value="ECO:0007669"/>
    <property type="project" value="TreeGrafter"/>
</dbReference>
<dbReference type="PRINTS" id="PR00083">
    <property type="entry name" value="HOLDHDRGNASE"/>
</dbReference>
<dbReference type="PANTHER" id="PTHR21256:SF2">
    <property type="entry name" value="HISTIDINE BIOSYNTHESIS TRIFUNCTIONAL PROTEIN"/>
    <property type="match status" value="1"/>
</dbReference>
<dbReference type="NCBIfam" id="TIGR00069">
    <property type="entry name" value="hisD"/>
    <property type="match status" value="1"/>
</dbReference>
<dbReference type="GO" id="GO:0000105">
    <property type="term" value="P:L-histidine biosynthetic process"/>
    <property type="evidence" value="ECO:0007669"/>
    <property type="project" value="UniProtKB-KW"/>
</dbReference>
<organism evidence="4 5">
    <name type="scientific">Ferroplasma acidiphilum</name>
    <dbReference type="NCBI Taxonomy" id="74969"/>
    <lineage>
        <taxon>Archaea</taxon>
        <taxon>Methanobacteriati</taxon>
        <taxon>Thermoplasmatota</taxon>
        <taxon>Thermoplasmata</taxon>
        <taxon>Thermoplasmatales</taxon>
        <taxon>Ferroplasmaceae</taxon>
        <taxon>Ferroplasma</taxon>
    </lineage>
</organism>
<keyword evidence="1" id="KW-0560">Oxidoreductase</keyword>
<keyword evidence="2" id="KW-0028">Amino-acid biosynthesis</keyword>
<dbReference type="Gene3D" id="3.40.50.1980">
    <property type="entry name" value="Nitrogenase molybdenum iron protein domain"/>
    <property type="match status" value="2"/>
</dbReference>
<evidence type="ECO:0000256" key="1">
    <source>
        <dbReference type="ARBA" id="ARBA00023002"/>
    </source>
</evidence>
<dbReference type="GO" id="GO:0046872">
    <property type="term" value="F:metal ion binding"/>
    <property type="evidence" value="ECO:0007669"/>
    <property type="project" value="InterPro"/>
</dbReference>
<keyword evidence="2" id="KW-0368">Histidine biosynthesis</keyword>
<dbReference type="CDD" id="cd06572">
    <property type="entry name" value="Histidinol_dh"/>
    <property type="match status" value="1"/>
</dbReference>
<dbReference type="Proteomes" id="UP000192050">
    <property type="component" value="Chromosome"/>
</dbReference>
<evidence type="ECO:0000256" key="2">
    <source>
        <dbReference type="ARBA" id="ARBA00023102"/>
    </source>
</evidence>
<keyword evidence="5" id="KW-1185">Reference proteome</keyword>
<dbReference type="GO" id="GO:0051287">
    <property type="term" value="F:NAD binding"/>
    <property type="evidence" value="ECO:0007669"/>
    <property type="project" value="InterPro"/>
</dbReference>
<dbReference type="AlphaFoldDB" id="A0A1V0N5C6"/>
<evidence type="ECO:0000313" key="4">
    <source>
        <dbReference type="EMBL" id="ARD85311.1"/>
    </source>
</evidence>
<dbReference type="RefSeq" id="WP_081142916.1">
    <property type="nucleotide sequence ID" value="NZ_CP015363.1"/>
</dbReference>